<protein>
    <recommendedName>
        <fullName evidence="7">Phosphatidylglycerophosphate synthase</fullName>
    </recommendedName>
</protein>
<dbReference type="PROSITE" id="PS00379">
    <property type="entry name" value="CDP_ALCOHOL_P_TRANSF"/>
    <property type="match status" value="1"/>
</dbReference>
<accession>A0ABN3DJZ5</accession>
<name>A0ABN3DJZ5_9ACTN</name>
<dbReference type="RefSeq" id="WP_344635178.1">
    <property type="nucleotide sequence ID" value="NZ_BAAATR010000004.1"/>
</dbReference>
<feature type="compositionally biased region" description="Basic and acidic residues" evidence="3">
    <location>
        <begin position="341"/>
        <end position="351"/>
    </location>
</feature>
<feature type="region of interest" description="Disordered" evidence="3">
    <location>
        <begin position="1"/>
        <end position="21"/>
    </location>
</feature>
<evidence type="ECO:0000313" key="5">
    <source>
        <dbReference type="EMBL" id="GAA2233157.1"/>
    </source>
</evidence>
<feature type="region of interest" description="Disordered" evidence="3">
    <location>
        <begin position="336"/>
        <end position="372"/>
    </location>
</feature>
<evidence type="ECO:0008006" key="7">
    <source>
        <dbReference type="Google" id="ProtNLM"/>
    </source>
</evidence>
<dbReference type="InterPro" id="IPR043130">
    <property type="entry name" value="CDP-OH_PTrfase_TM_dom"/>
</dbReference>
<feature type="transmembrane region" description="Helical" evidence="4">
    <location>
        <begin position="70"/>
        <end position="86"/>
    </location>
</feature>
<evidence type="ECO:0000256" key="4">
    <source>
        <dbReference type="SAM" id="Phobius"/>
    </source>
</evidence>
<keyword evidence="4" id="KW-0812">Transmembrane</keyword>
<dbReference type="InterPro" id="IPR000462">
    <property type="entry name" value="CDP-OH_P_trans"/>
</dbReference>
<feature type="transmembrane region" description="Helical" evidence="4">
    <location>
        <begin position="156"/>
        <end position="178"/>
    </location>
</feature>
<keyword evidence="1 2" id="KW-0808">Transferase</keyword>
<feature type="transmembrane region" description="Helical" evidence="4">
    <location>
        <begin position="264"/>
        <end position="285"/>
    </location>
</feature>
<dbReference type="Proteomes" id="UP001500305">
    <property type="component" value="Unassembled WGS sequence"/>
</dbReference>
<comment type="caution">
    <text evidence="5">The sequence shown here is derived from an EMBL/GenBank/DDBJ whole genome shotgun (WGS) entry which is preliminary data.</text>
</comment>
<feature type="transmembrane region" description="Helical" evidence="4">
    <location>
        <begin position="291"/>
        <end position="311"/>
    </location>
</feature>
<gene>
    <name evidence="5" type="ORF">GCM10010430_12210</name>
</gene>
<organism evidence="5 6">
    <name type="scientific">Kitasatospora cystarginea</name>
    <dbReference type="NCBI Taxonomy" id="58350"/>
    <lineage>
        <taxon>Bacteria</taxon>
        <taxon>Bacillati</taxon>
        <taxon>Actinomycetota</taxon>
        <taxon>Actinomycetes</taxon>
        <taxon>Kitasatosporales</taxon>
        <taxon>Streptomycetaceae</taxon>
        <taxon>Kitasatospora</taxon>
    </lineage>
</organism>
<dbReference type="Gene3D" id="1.20.120.1760">
    <property type="match status" value="1"/>
</dbReference>
<evidence type="ECO:0000256" key="2">
    <source>
        <dbReference type="RuleBase" id="RU003750"/>
    </source>
</evidence>
<dbReference type="Pfam" id="PF01066">
    <property type="entry name" value="CDP-OH_P_transf"/>
    <property type="match status" value="1"/>
</dbReference>
<comment type="similarity">
    <text evidence="2">Belongs to the CDP-alcohol phosphatidyltransferase class-I family.</text>
</comment>
<keyword evidence="6" id="KW-1185">Reference proteome</keyword>
<keyword evidence="4" id="KW-1133">Transmembrane helix</keyword>
<dbReference type="EMBL" id="BAAATR010000004">
    <property type="protein sequence ID" value="GAA2233157.1"/>
    <property type="molecule type" value="Genomic_DNA"/>
</dbReference>
<evidence type="ECO:0000256" key="3">
    <source>
        <dbReference type="SAM" id="MobiDB-lite"/>
    </source>
</evidence>
<evidence type="ECO:0000313" key="6">
    <source>
        <dbReference type="Proteomes" id="UP001500305"/>
    </source>
</evidence>
<proteinExistence type="inferred from homology"/>
<evidence type="ECO:0000256" key="1">
    <source>
        <dbReference type="ARBA" id="ARBA00022679"/>
    </source>
</evidence>
<reference evidence="5 6" key="1">
    <citation type="journal article" date="2019" name="Int. J. Syst. Evol. Microbiol.">
        <title>The Global Catalogue of Microorganisms (GCM) 10K type strain sequencing project: providing services to taxonomists for standard genome sequencing and annotation.</title>
        <authorList>
            <consortium name="The Broad Institute Genomics Platform"/>
            <consortium name="The Broad Institute Genome Sequencing Center for Infectious Disease"/>
            <person name="Wu L."/>
            <person name="Ma J."/>
        </authorList>
    </citation>
    <scope>NUCLEOTIDE SEQUENCE [LARGE SCALE GENOMIC DNA]</scope>
    <source>
        <strain evidence="5 6">JCM 7356</strain>
    </source>
</reference>
<keyword evidence="4" id="KW-0472">Membrane</keyword>
<sequence>MALAGDMNDDSSEARVAGRGSHRRTMTLGEVKDRTLKKRDAWWTVVLVDPVATPLVRWVARHTRITPNQITWAALFLGLGSAWLYALGDRTSLLLGAGLYHLSFILDCMDGKLARLTGNGSIFGAWLDYVFDRIRVVVCALCLMVGQFRANPTEMYFWLAILVIFLDMIRYVNALQIYKMRQGMRKKLETVSGGSTAGVSGKSLLFMEDLLRDNPELDTAQPEIVQAQVLLETQDAEIVDLHQGFRKNFPWYMRARNFLKRHRIRTHLISGIEFQMGVFIVAPLVGRIGQVTVAVSVGLALFELAILYKFWLSTKDFERTMADMAQRKRRRDLEIAAGLRNPDRTEREQGRKPVRSFQAEQDVPTVSLRTIR</sequence>
<dbReference type="InterPro" id="IPR048254">
    <property type="entry name" value="CDP_ALCOHOL_P_TRANSF_CS"/>
</dbReference>